<proteinExistence type="predicted"/>
<protein>
    <submittedName>
        <fullName evidence="2">Uncharacterized protein</fullName>
    </submittedName>
</protein>
<evidence type="ECO:0000313" key="2">
    <source>
        <dbReference type="EMBL" id="KAK1429987.1"/>
    </source>
</evidence>
<evidence type="ECO:0000313" key="3">
    <source>
        <dbReference type="Proteomes" id="UP001229421"/>
    </source>
</evidence>
<dbReference type="AlphaFoldDB" id="A0AAD8L116"/>
<dbReference type="Proteomes" id="UP001229421">
    <property type="component" value="Unassembled WGS sequence"/>
</dbReference>
<feature type="transmembrane region" description="Helical" evidence="1">
    <location>
        <begin position="65"/>
        <end position="85"/>
    </location>
</feature>
<keyword evidence="1" id="KW-1133">Transmembrane helix</keyword>
<accession>A0AAD8L116</accession>
<organism evidence="2 3">
    <name type="scientific">Tagetes erecta</name>
    <name type="common">African marigold</name>
    <dbReference type="NCBI Taxonomy" id="13708"/>
    <lineage>
        <taxon>Eukaryota</taxon>
        <taxon>Viridiplantae</taxon>
        <taxon>Streptophyta</taxon>
        <taxon>Embryophyta</taxon>
        <taxon>Tracheophyta</taxon>
        <taxon>Spermatophyta</taxon>
        <taxon>Magnoliopsida</taxon>
        <taxon>eudicotyledons</taxon>
        <taxon>Gunneridae</taxon>
        <taxon>Pentapetalae</taxon>
        <taxon>asterids</taxon>
        <taxon>campanulids</taxon>
        <taxon>Asterales</taxon>
        <taxon>Asteraceae</taxon>
        <taxon>Asteroideae</taxon>
        <taxon>Heliantheae alliance</taxon>
        <taxon>Tageteae</taxon>
        <taxon>Tagetes</taxon>
    </lineage>
</organism>
<keyword evidence="1" id="KW-0472">Membrane</keyword>
<evidence type="ECO:0000256" key="1">
    <source>
        <dbReference type="SAM" id="Phobius"/>
    </source>
</evidence>
<keyword evidence="1" id="KW-0812">Transmembrane</keyword>
<dbReference type="EMBL" id="JAUHHV010000003">
    <property type="protein sequence ID" value="KAK1429987.1"/>
    <property type="molecule type" value="Genomic_DNA"/>
</dbReference>
<keyword evidence="3" id="KW-1185">Reference proteome</keyword>
<reference evidence="2" key="1">
    <citation type="journal article" date="2023" name="bioRxiv">
        <title>Improved chromosome-level genome assembly for marigold (Tagetes erecta).</title>
        <authorList>
            <person name="Jiang F."/>
            <person name="Yuan L."/>
            <person name="Wang S."/>
            <person name="Wang H."/>
            <person name="Xu D."/>
            <person name="Wang A."/>
            <person name="Fan W."/>
        </authorList>
    </citation>
    <scope>NUCLEOTIDE SEQUENCE</scope>
    <source>
        <strain evidence="2">WSJ</strain>
        <tissue evidence="2">Leaf</tissue>
    </source>
</reference>
<gene>
    <name evidence="2" type="ORF">QVD17_12382</name>
</gene>
<name>A0AAD8L116_TARER</name>
<sequence>MSDEEGFQRKGRRMAAIEAAKRIKKNAEENAQKNPLYQKIKDQDFDSLEFEEYYLRNSPYGNVALFPKVHGVTWGVIGFFVMVIVSA</sequence>
<comment type="caution">
    <text evidence="2">The sequence shown here is derived from an EMBL/GenBank/DDBJ whole genome shotgun (WGS) entry which is preliminary data.</text>
</comment>